<dbReference type="Gene3D" id="3.60.10.10">
    <property type="entry name" value="Endonuclease/exonuclease/phosphatase"/>
    <property type="match status" value="1"/>
</dbReference>
<reference evidence="2" key="1">
    <citation type="submission" date="2018-06" db="EMBL/GenBank/DDBJ databases">
        <authorList>
            <person name="Zhirakovskaya E."/>
        </authorList>
    </citation>
    <scope>NUCLEOTIDE SEQUENCE</scope>
</reference>
<keyword evidence="2" id="KW-0255">Endonuclease</keyword>
<feature type="domain" description="Endonuclease/exonuclease/phosphatase" evidence="1">
    <location>
        <begin position="54"/>
        <end position="310"/>
    </location>
</feature>
<dbReference type="InterPro" id="IPR005135">
    <property type="entry name" value="Endo/exonuclease/phosphatase"/>
</dbReference>
<dbReference type="GO" id="GO:0006506">
    <property type="term" value="P:GPI anchor biosynthetic process"/>
    <property type="evidence" value="ECO:0007669"/>
    <property type="project" value="TreeGrafter"/>
</dbReference>
<dbReference type="Pfam" id="PF03372">
    <property type="entry name" value="Exo_endo_phos"/>
    <property type="match status" value="1"/>
</dbReference>
<gene>
    <name evidence="2" type="ORF">MNBD_BACTEROID03-1730</name>
</gene>
<proteinExistence type="predicted"/>
<keyword evidence="2" id="KW-0269">Exonuclease</keyword>
<dbReference type="PANTHER" id="PTHR14859:SF15">
    <property type="entry name" value="ENDONUCLEASE_EXONUCLEASE_PHOSPHATASE DOMAIN-CONTAINING PROTEIN"/>
    <property type="match status" value="1"/>
</dbReference>
<dbReference type="GO" id="GO:0004527">
    <property type="term" value="F:exonuclease activity"/>
    <property type="evidence" value="ECO:0007669"/>
    <property type="project" value="UniProtKB-KW"/>
</dbReference>
<dbReference type="GO" id="GO:0004519">
    <property type="term" value="F:endonuclease activity"/>
    <property type="evidence" value="ECO:0007669"/>
    <property type="project" value="UniProtKB-KW"/>
</dbReference>
<dbReference type="InterPro" id="IPR051916">
    <property type="entry name" value="GPI-anchor_lipid_remodeler"/>
</dbReference>
<organism evidence="2">
    <name type="scientific">hydrothermal vent metagenome</name>
    <dbReference type="NCBI Taxonomy" id="652676"/>
    <lineage>
        <taxon>unclassified sequences</taxon>
        <taxon>metagenomes</taxon>
        <taxon>ecological metagenomes</taxon>
    </lineage>
</organism>
<evidence type="ECO:0000259" key="1">
    <source>
        <dbReference type="Pfam" id="PF03372"/>
    </source>
</evidence>
<accession>A0A3B0TAU3</accession>
<dbReference type="SUPFAM" id="SSF56219">
    <property type="entry name" value="DNase I-like"/>
    <property type="match status" value="1"/>
</dbReference>
<keyword evidence="2" id="KW-0540">Nuclease</keyword>
<keyword evidence="2" id="KW-0378">Hydrolase</keyword>
<evidence type="ECO:0000313" key="2">
    <source>
        <dbReference type="EMBL" id="VAW10507.1"/>
    </source>
</evidence>
<dbReference type="EMBL" id="UOEL01000025">
    <property type="protein sequence ID" value="VAW10507.1"/>
    <property type="molecule type" value="Genomic_DNA"/>
</dbReference>
<sequence>MKKIGKFFLVVILALVVFFFWASSSNYTNSDHTQLISYKDGLTSTNHDSIFSIATYNIGYLSGMTNNLPVDRTKSLFDENLKKTKSVFKTIQADIIAFQEIDYDSKRSFNVNQQEALSSLGFSYAAQAVNWDVTYLPFPYWPISSHFGKTYSGQSILSKFEIKKHEVTVLSEPADMPFWRSAFYLDRLAQVVTLTINGQEIKIINVHLEAFDQDARKKQTNEVNAIYHKYAGTYPTFLVGDFNSDMSAGDAVINKLLVSANIAYAVIDTAQKTYPSDKPVERLDYIFYNTNFIEKVDARIVTEIKEASDHLPVLMRFKLKPRY</sequence>
<dbReference type="AlphaFoldDB" id="A0A3B0TAU3"/>
<dbReference type="PANTHER" id="PTHR14859">
    <property type="entry name" value="CALCOFLUOR WHITE HYPERSENSITIVE PROTEIN PRECURSOR"/>
    <property type="match status" value="1"/>
</dbReference>
<name>A0A3B0TAU3_9ZZZZ</name>
<dbReference type="GO" id="GO:0016020">
    <property type="term" value="C:membrane"/>
    <property type="evidence" value="ECO:0007669"/>
    <property type="project" value="GOC"/>
</dbReference>
<dbReference type="InterPro" id="IPR036691">
    <property type="entry name" value="Endo/exonu/phosph_ase_sf"/>
</dbReference>
<protein>
    <submittedName>
        <fullName evidence="2">Endonuclease/exonuclease/phosphatase family protein</fullName>
    </submittedName>
</protein>